<name>N0B9Z2_9HYPH</name>
<evidence type="ECO:0000313" key="3">
    <source>
        <dbReference type="Proteomes" id="UP000005952"/>
    </source>
</evidence>
<evidence type="ECO:0000256" key="1">
    <source>
        <dbReference type="SAM" id="MobiDB-lite"/>
    </source>
</evidence>
<dbReference type="AlphaFoldDB" id="N0B9Z2"/>
<dbReference type="STRING" id="670307.HYPDE_40848"/>
<dbReference type="HOGENOM" id="CLU_2806663_0_0_5"/>
<proteinExistence type="predicted"/>
<protein>
    <submittedName>
        <fullName evidence="2">Uncharacterized protein</fullName>
    </submittedName>
</protein>
<gene>
    <name evidence="2" type="ORF">HYPDE_40848</name>
</gene>
<dbReference type="Proteomes" id="UP000005952">
    <property type="component" value="Chromosome"/>
</dbReference>
<reference evidence="2 3" key="1">
    <citation type="journal article" date="2013" name="Genome Announc.">
        <title>Genome sequences for three denitrifying bacterial strains isolated from a uranium- and nitrate-contaminated subsurface environment.</title>
        <authorList>
            <person name="Venkatramanan R."/>
            <person name="Prakash O."/>
            <person name="Woyke T."/>
            <person name="Chain P."/>
            <person name="Goodwin L.A."/>
            <person name="Watson D."/>
            <person name="Brooks S."/>
            <person name="Kostka J.E."/>
            <person name="Green S.J."/>
        </authorList>
    </citation>
    <scope>NUCLEOTIDE SEQUENCE [LARGE SCALE GENOMIC DNA]</scope>
    <source>
        <strain evidence="2 3">1NES1</strain>
    </source>
</reference>
<evidence type="ECO:0000313" key="2">
    <source>
        <dbReference type="EMBL" id="AGK59838.1"/>
    </source>
</evidence>
<accession>N0B9Z2</accession>
<feature type="region of interest" description="Disordered" evidence="1">
    <location>
        <begin position="34"/>
        <end position="67"/>
    </location>
</feature>
<sequence>MRIVTRAFGAMMWKREFFMLQKDNRCRSPAVPPGGIIGISASQDRASPSNKAKNPPPLHIGADASQN</sequence>
<keyword evidence="3" id="KW-1185">Reference proteome</keyword>
<dbReference type="KEGG" id="hdt:HYPDE_40848"/>
<dbReference type="EMBL" id="CP005587">
    <property type="protein sequence ID" value="AGK59838.1"/>
    <property type="molecule type" value="Genomic_DNA"/>
</dbReference>
<organism evidence="2 3">
    <name type="scientific">Hyphomicrobium denitrificans 1NES1</name>
    <dbReference type="NCBI Taxonomy" id="670307"/>
    <lineage>
        <taxon>Bacteria</taxon>
        <taxon>Pseudomonadati</taxon>
        <taxon>Pseudomonadota</taxon>
        <taxon>Alphaproteobacteria</taxon>
        <taxon>Hyphomicrobiales</taxon>
        <taxon>Hyphomicrobiaceae</taxon>
        <taxon>Hyphomicrobium</taxon>
    </lineage>
</organism>
<feature type="compositionally biased region" description="Polar residues" evidence="1">
    <location>
        <begin position="40"/>
        <end position="52"/>
    </location>
</feature>